<keyword evidence="6 10" id="KW-0408">Iron</keyword>
<sequence length="924" mass="99075">MHETSCTPPDSRRDLYAQDGRRLGAFHALSTLQARSTRDLRRLPCTLRIVLEALLRHHDGSHDMTRAMSAVLDWQPRDDQRPDVPFTVARILAPDASGIPLLADLAAMRDAAREHGAPATAIAPALPVDLVVDHSLQVDHAGAADAAERNLRLEFTRNAERYGFLKWAAQAFERIRIVPPGNGILHQVNLEFLAHQVCQDGDLLYPDSLIGPDSHTAMINGLGVLGWGVGGIEAEAAMLGQPLMLRLPDVVGVELSGRVGAGITTTDIALTLTRHLRQAGVVGKFVEFVGAGAAELAAPERCTIANMAPEYGATAAFFCIDERTMDYLASTGRSPEHLERIRAYWRAQDMFGIPAAGDIDYSALLHIDLSTIRPSVSGPSRPQDRIDLRDMAAQFERLLSLPAEQGGFGHATRSFLRRPVREPQQRNAGLAAPAELADGDIVIAAITSCANTSNPAVLLAAGLLARHAVRRGLRAAPHVKTSFTPGSKAVAAYLQQAGLLESLASLGFQVAGFGCATCMGNSGPLPEAVQTQIAKRNLVVAAVLSGNRNFEARVHPAVRANYLMSPPLVVAFAIAGRILDTEKEPLGFDCTGVPVFLQDLWPAEADIQALLPCAADSTHFRIGYAAQALTNPLWDALPAPHGEHYTWNEASTYLRRPPFLQAVPASPAPLEAIAGARALAILGDSITTDHISPGGAIAPDSPAGIYLQANGVAPISFNTYVARRANHEVMIRGTFANVRLRNRMAGGREGGWTRLVPDGNIVSISEAAATYRERGVPLLVFAGREYGTGSSRDWAAKGTYLLGVRAVIASSFERIHRSNLVGMGVLPCQLPEGIDSDTLDLDGSETFAVEGLGQDVVPGQILDLRIWRSDGRTSTVALRLCVETSREAAYIRQGGVLPHVLRHQLAWHDAGQSGQRCGAARQAR</sequence>
<name>A0A556AVK6_9BURK</name>
<keyword evidence="7 10" id="KW-0411">Iron-sulfur</keyword>
<dbReference type="EMBL" id="VLTJ01000016">
    <property type="protein sequence ID" value="TSH96415.1"/>
    <property type="molecule type" value="Genomic_DNA"/>
</dbReference>
<accession>A0A556AVK6</accession>
<dbReference type="InterPro" id="IPR000573">
    <property type="entry name" value="AconitaseA/IPMdHydase_ssu_swvl"/>
</dbReference>
<dbReference type="UniPathway" id="UPA00223">
    <property type="reaction ID" value="UER00718"/>
</dbReference>
<comment type="catalytic activity">
    <reaction evidence="9 10">
        <text>citrate = D-threo-isocitrate</text>
        <dbReference type="Rhea" id="RHEA:10336"/>
        <dbReference type="ChEBI" id="CHEBI:15562"/>
        <dbReference type="ChEBI" id="CHEBI:16947"/>
        <dbReference type="EC" id="4.2.1.3"/>
    </reaction>
</comment>
<evidence type="ECO:0000256" key="4">
    <source>
        <dbReference type="ARBA" id="ARBA00022485"/>
    </source>
</evidence>
<dbReference type="Proteomes" id="UP000318405">
    <property type="component" value="Unassembled WGS sequence"/>
</dbReference>
<protein>
    <recommendedName>
        <fullName evidence="10">Aconitate hydratase</fullName>
        <shortName evidence="10">Aconitase</shortName>
        <ecNumber evidence="10">4.2.1.3</ecNumber>
    </recommendedName>
</protein>
<evidence type="ECO:0000256" key="10">
    <source>
        <dbReference type="RuleBase" id="RU361275"/>
    </source>
</evidence>
<dbReference type="FunFam" id="3.20.19.10:FF:000001">
    <property type="entry name" value="Aconitate hydratase"/>
    <property type="match status" value="1"/>
</dbReference>
<dbReference type="InterPro" id="IPR001030">
    <property type="entry name" value="Acoase/IPM_deHydtase_lsu_aba"/>
</dbReference>
<comment type="similarity">
    <text evidence="3 10">Belongs to the aconitase/IPM isomerase family.</text>
</comment>
<evidence type="ECO:0000313" key="13">
    <source>
        <dbReference type="EMBL" id="TSH96415.1"/>
    </source>
</evidence>
<evidence type="ECO:0000256" key="3">
    <source>
        <dbReference type="ARBA" id="ARBA00007185"/>
    </source>
</evidence>
<keyword evidence="8 10" id="KW-0456">Lyase</keyword>
<evidence type="ECO:0000256" key="8">
    <source>
        <dbReference type="ARBA" id="ARBA00023239"/>
    </source>
</evidence>
<dbReference type="SUPFAM" id="SSF53732">
    <property type="entry name" value="Aconitase iron-sulfur domain"/>
    <property type="match status" value="1"/>
</dbReference>
<evidence type="ECO:0000256" key="9">
    <source>
        <dbReference type="ARBA" id="ARBA00023501"/>
    </source>
</evidence>
<dbReference type="GO" id="GO:0006099">
    <property type="term" value="P:tricarboxylic acid cycle"/>
    <property type="evidence" value="ECO:0007669"/>
    <property type="project" value="UniProtKB-UniPathway"/>
</dbReference>
<dbReference type="EC" id="4.2.1.3" evidence="10"/>
<evidence type="ECO:0000256" key="5">
    <source>
        <dbReference type="ARBA" id="ARBA00022723"/>
    </source>
</evidence>
<dbReference type="PRINTS" id="PR00415">
    <property type="entry name" value="ACONITASE"/>
</dbReference>
<dbReference type="InterPro" id="IPR015928">
    <property type="entry name" value="Aconitase/3IPM_dehydase_swvl"/>
</dbReference>
<dbReference type="InterPro" id="IPR018136">
    <property type="entry name" value="Aconitase_4Fe-4S_BS"/>
</dbReference>
<keyword evidence="14" id="KW-1185">Reference proteome</keyword>
<dbReference type="CDD" id="cd01580">
    <property type="entry name" value="AcnA_IRP_Swivel"/>
    <property type="match status" value="1"/>
</dbReference>
<dbReference type="GO" id="GO:0046872">
    <property type="term" value="F:metal ion binding"/>
    <property type="evidence" value="ECO:0007669"/>
    <property type="project" value="UniProtKB-KW"/>
</dbReference>
<dbReference type="NCBIfam" id="NF006757">
    <property type="entry name" value="PRK09277.1"/>
    <property type="match status" value="1"/>
</dbReference>
<comment type="pathway">
    <text evidence="2">Carbohydrate metabolism; tricarboxylic acid cycle; isocitrate from oxaloacetate: step 2/2.</text>
</comment>
<proteinExistence type="inferred from homology"/>
<dbReference type="RefSeq" id="WP_143947865.1">
    <property type="nucleotide sequence ID" value="NZ_BAABMB010000002.1"/>
</dbReference>
<feature type="domain" description="Aconitase/3-isopropylmalate dehydratase large subunit alpha/beta/alpha" evidence="11">
    <location>
        <begin position="81"/>
        <end position="576"/>
    </location>
</feature>
<evidence type="ECO:0000256" key="6">
    <source>
        <dbReference type="ARBA" id="ARBA00023004"/>
    </source>
</evidence>
<dbReference type="GO" id="GO:0003994">
    <property type="term" value="F:aconitate hydratase activity"/>
    <property type="evidence" value="ECO:0007669"/>
    <property type="project" value="UniProtKB-EC"/>
</dbReference>
<dbReference type="PANTHER" id="PTHR11670">
    <property type="entry name" value="ACONITASE/IRON-RESPONSIVE ELEMENT FAMILY MEMBER"/>
    <property type="match status" value="1"/>
</dbReference>
<dbReference type="Gene3D" id="6.10.190.10">
    <property type="match status" value="1"/>
</dbReference>
<dbReference type="Pfam" id="PF00330">
    <property type="entry name" value="Aconitase"/>
    <property type="match status" value="1"/>
</dbReference>
<keyword evidence="4 10" id="KW-0004">4Fe-4S</keyword>
<reference evidence="13 14" key="1">
    <citation type="submission" date="2019-07" db="EMBL/GenBank/DDBJ databases">
        <title>Qingshengfaniella alkalisoli gen. nov., sp. nov., isolated from saline soil.</title>
        <authorList>
            <person name="Xu L."/>
            <person name="Huang X.-X."/>
            <person name="Sun J.-Q."/>
        </authorList>
    </citation>
    <scope>NUCLEOTIDE SEQUENCE [LARGE SCALE GENOMIC DNA]</scope>
    <source>
        <strain evidence="13 14">DSM 27279</strain>
    </source>
</reference>
<gene>
    <name evidence="13" type="primary">acnA</name>
    <name evidence="13" type="ORF">FOZ76_09255</name>
</gene>
<dbReference type="AlphaFoldDB" id="A0A556AVK6"/>
<dbReference type="NCBIfam" id="NF009520">
    <property type="entry name" value="PRK12881.1"/>
    <property type="match status" value="1"/>
</dbReference>
<dbReference type="Pfam" id="PF00694">
    <property type="entry name" value="Aconitase_C"/>
    <property type="match status" value="1"/>
</dbReference>
<dbReference type="PROSITE" id="PS01244">
    <property type="entry name" value="ACONITASE_2"/>
    <property type="match status" value="1"/>
</dbReference>
<keyword evidence="5" id="KW-0479">Metal-binding</keyword>
<dbReference type="InterPro" id="IPR044137">
    <property type="entry name" value="AcnA_IRP_Swivel"/>
</dbReference>
<evidence type="ECO:0000313" key="14">
    <source>
        <dbReference type="Proteomes" id="UP000318405"/>
    </source>
</evidence>
<dbReference type="GO" id="GO:0051539">
    <property type="term" value="F:4 iron, 4 sulfur cluster binding"/>
    <property type="evidence" value="ECO:0007669"/>
    <property type="project" value="UniProtKB-KW"/>
</dbReference>
<dbReference type="InterPro" id="IPR015931">
    <property type="entry name" value="Acnase/IPM_dHydase_lsu_aba_1/3"/>
</dbReference>
<dbReference type="Gene3D" id="3.20.19.10">
    <property type="entry name" value="Aconitase, domain 4"/>
    <property type="match status" value="1"/>
</dbReference>
<evidence type="ECO:0000256" key="2">
    <source>
        <dbReference type="ARBA" id="ARBA00004717"/>
    </source>
</evidence>
<dbReference type="OrthoDB" id="9764318at2"/>
<dbReference type="SUPFAM" id="SSF52016">
    <property type="entry name" value="LeuD/IlvD-like"/>
    <property type="match status" value="1"/>
</dbReference>
<evidence type="ECO:0000259" key="11">
    <source>
        <dbReference type="Pfam" id="PF00330"/>
    </source>
</evidence>
<organism evidence="13 14">
    <name type="scientific">Verticiella sediminum</name>
    <dbReference type="NCBI Taxonomy" id="1247510"/>
    <lineage>
        <taxon>Bacteria</taxon>
        <taxon>Pseudomonadati</taxon>
        <taxon>Pseudomonadota</taxon>
        <taxon>Betaproteobacteria</taxon>
        <taxon>Burkholderiales</taxon>
        <taxon>Alcaligenaceae</taxon>
        <taxon>Verticiella</taxon>
    </lineage>
</organism>
<dbReference type="NCBIfam" id="TIGR01341">
    <property type="entry name" value="aconitase_1"/>
    <property type="match status" value="1"/>
</dbReference>
<feature type="domain" description="Aconitase A/isopropylmalate dehydratase small subunit swivel" evidence="12">
    <location>
        <begin position="705"/>
        <end position="832"/>
    </location>
</feature>
<dbReference type="InterPro" id="IPR036008">
    <property type="entry name" value="Aconitase_4Fe-4S_dom"/>
</dbReference>
<evidence type="ECO:0000256" key="1">
    <source>
        <dbReference type="ARBA" id="ARBA00001966"/>
    </source>
</evidence>
<evidence type="ECO:0000256" key="7">
    <source>
        <dbReference type="ARBA" id="ARBA00023014"/>
    </source>
</evidence>
<comment type="cofactor">
    <cofactor evidence="1">
        <name>[4Fe-4S] cluster</name>
        <dbReference type="ChEBI" id="CHEBI:49883"/>
    </cofactor>
</comment>
<dbReference type="Gene3D" id="3.30.499.10">
    <property type="entry name" value="Aconitase, domain 3"/>
    <property type="match status" value="2"/>
</dbReference>
<evidence type="ECO:0000259" key="12">
    <source>
        <dbReference type="Pfam" id="PF00694"/>
    </source>
</evidence>
<comment type="function">
    <text evidence="10">Catalyzes the isomerization of citrate to isocitrate via cis-aconitate.</text>
</comment>
<comment type="caution">
    <text evidence="13">The sequence shown here is derived from an EMBL/GenBank/DDBJ whole genome shotgun (WGS) entry which is preliminary data.</text>
</comment>
<dbReference type="InterPro" id="IPR006249">
    <property type="entry name" value="Aconitase/IRP2"/>
</dbReference>